<evidence type="ECO:0000256" key="23">
    <source>
        <dbReference type="SAM" id="SignalP"/>
    </source>
</evidence>
<comment type="similarity">
    <text evidence="2">Belongs to the ZP domain family. ZPB subfamily.</text>
</comment>
<evidence type="ECO:0000259" key="24">
    <source>
        <dbReference type="PROSITE" id="PS51034"/>
    </source>
</evidence>
<reference evidence="26" key="2">
    <citation type="submission" date="2025-09" db="UniProtKB">
        <authorList>
            <consortium name="Ensembl"/>
        </authorList>
    </citation>
    <scope>IDENTIFICATION</scope>
</reference>
<protein>
    <recommendedName>
        <fullName evidence="18">Zona pellucida sperm-binding protein 1</fullName>
    </recommendedName>
    <alternativeName>
        <fullName evidence="19">Zona pellucida glycoprotein 1</fullName>
    </alternativeName>
</protein>
<feature type="chain" id="PRO_5034770442" description="Zona pellucida sperm-binding protein 1" evidence="23">
    <location>
        <begin position="20"/>
        <end position="629"/>
    </location>
</feature>
<comment type="caution">
    <text evidence="20">Lacks conserved residue(s) required for the propagation of feature annotation.</text>
</comment>
<dbReference type="GO" id="GO:0032190">
    <property type="term" value="F:acrosin binding"/>
    <property type="evidence" value="ECO:0007669"/>
    <property type="project" value="TreeGrafter"/>
</dbReference>
<keyword evidence="11 20" id="KW-1015">Disulfide bond</keyword>
<keyword evidence="12" id="KW-0325">Glycoprotein</keyword>
<feature type="domain" description="P-type" evidence="25">
    <location>
        <begin position="227"/>
        <end position="267"/>
    </location>
</feature>
<evidence type="ECO:0000256" key="22">
    <source>
        <dbReference type="SAM" id="Phobius"/>
    </source>
</evidence>
<comment type="subunit">
    <text evidence="17">Polymers of ZP2 and ZP3 organized into long filaments cross-linked by ZP1 homodimers. Interacts with ZP3.</text>
</comment>
<dbReference type="SMART" id="SM00241">
    <property type="entry name" value="ZP"/>
    <property type="match status" value="1"/>
</dbReference>
<feature type="signal peptide" evidence="23">
    <location>
        <begin position="1"/>
        <end position="19"/>
    </location>
</feature>
<feature type="domain" description="ZP" evidence="24">
    <location>
        <begin position="272"/>
        <end position="543"/>
    </location>
</feature>
<name>A0A8C6QHS1_NANGA</name>
<evidence type="ECO:0000256" key="21">
    <source>
        <dbReference type="SAM" id="MobiDB-lite"/>
    </source>
</evidence>
<reference evidence="26" key="1">
    <citation type="submission" date="2025-08" db="UniProtKB">
        <authorList>
            <consortium name="Ensembl"/>
        </authorList>
    </citation>
    <scope>IDENTIFICATION</scope>
</reference>
<dbReference type="InterPro" id="IPR017957">
    <property type="entry name" value="P_trefoil_CS"/>
</dbReference>
<evidence type="ECO:0000259" key="25">
    <source>
        <dbReference type="PROSITE" id="PS51448"/>
    </source>
</evidence>
<keyword evidence="3" id="KW-1003">Cell membrane</keyword>
<keyword evidence="9 22" id="KW-1133">Transmembrane helix</keyword>
<dbReference type="InterPro" id="IPR055356">
    <property type="entry name" value="ZP-N"/>
</dbReference>
<evidence type="ECO:0000256" key="6">
    <source>
        <dbReference type="ARBA" id="ARBA00022685"/>
    </source>
</evidence>
<dbReference type="Pfam" id="PF23344">
    <property type="entry name" value="ZP-N"/>
    <property type="match status" value="1"/>
</dbReference>
<dbReference type="Gene3D" id="2.60.40.4100">
    <property type="entry name" value="Zona pellucida, ZP-C domain"/>
    <property type="match status" value="1"/>
</dbReference>
<evidence type="ECO:0000256" key="3">
    <source>
        <dbReference type="ARBA" id="ARBA00022475"/>
    </source>
</evidence>
<feature type="disulfide bond" evidence="20">
    <location>
        <begin position="238"/>
        <end position="253"/>
    </location>
</feature>
<evidence type="ECO:0000256" key="13">
    <source>
        <dbReference type="ARBA" id="ARBA00023279"/>
    </source>
</evidence>
<comment type="function">
    <text evidence="16">Component of the zona pellucida, an extracellular matrix surrounding oocytes which mediates sperm binding, induction of the acrosome reaction and prevents post-fertilization polyspermy. The zona pellucida is composed of 3 to 4 glycoproteins, ZP1, ZP2, ZP3, and ZP4. ZP1 ensures the structural integrity of the zona pellucida.</text>
</comment>
<dbReference type="Gene3D" id="2.60.40.3210">
    <property type="entry name" value="Zona pellucida, ZP-N domain"/>
    <property type="match status" value="1"/>
</dbReference>
<evidence type="ECO:0000256" key="8">
    <source>
        <dbReference type="ARBA" id="ARBA00022729"/>
    </source>
</evidence>
<dbReference type="InterPro" id="IPR017977">
    <property type="entry name" value="ZP_dom_CS"/>
</dbReference>
<dbReference type="Ensembl" id="ENSNGAT00000004555.1">
    <property type="protein sequence ID" value="ENSNGAP00000003257.1"/>
    <property type="gene ID" value="ENSNGAG00000003575.1"/>
</dbReference>
<evidence type="ECO:0000256" key="20">
    <source>
        <dbReference type="PROSITE-ProRule" id="PRU00779"/>
    </source>
</evidence>
<keyword evidence="5" id="KW-0272">Extracellular matrix</keyword>
<dbReference type="GO" id="GO:0007339">
    <property type="term" value="P:binding of sperm to zona pellucida"/>
    <property type="evidence" value="ECO:0007669"/>
    <property type="project" value="TreeGrafter"/>
</dbReference>
<evidence type="ECO:0000256" key="10">
    <source>
        <dbReference type="ARBA" id="ARBA00023136"/>
    </source>
</evidence>
<dbReference type="GO" id="GO:0005886">
    <property type="term" value="C:plasma membrane"/>
    <property type="evidence" value="ECO:0007669"/>
    <property type="project" value="UniProtKB-SubCell"/>
</dbReference>
<dbReference type="PROSITE" id="PS00682">
    <property type="entry name" value="ZP_1"/>
    <property type="match status" value="1"/>
</dbReference>
<dbReference type="GO" id="GO:0060468">
    <property type="term" value="P:prevention of polyspermy"/>
    <property type="evidence" value="ECO:0007669"/>
    <property type="project" value="TreeGrafter"/>
</dbReference>
<dbReference type="InterPro" id="IPR054554">
    <property type="entry name" value="ZP1/4_Ig-like"/>
</dbReference>
<dbReference type="AlphaFoldDB" id="A0A8C6QHS1"/>
<dbReference type="PANTHER" id="PTHR23343:SF41">
    <property type="entry name" value="ZONA PELLUCIDA SPERM-BINDING PROTEIN 1"/>
    <property type="match status" value="1"/>
</dbReference>
<dbReference type="InterPro" id="IPR048290">
    <property type="entry name" value="ZP_chr"/>
</dbReference>
<dbReference type="GeneTree" id="ENSGT00940000161188"/>
<evidence type="ECO:0000256" key="17">
    <source>
        <dbReference type="ARBA" id="ARBA00065561"/>
    </source>
</evidence>
<dbReference type="InterPro" id="IPR051148">
    <property type="entry name" value="Zona_Pellucida_Domain_gp"/>
</dbReference>
<dbReference type="InterPro" id="IPR001507">
    <property type="entry name" value="ZP_dom"/>
</dbReference>
<evidence type="ECO:0000256" key="11">
    <source>
        <dbReference type="ARBA" id="ARBA00023157"/>
    </source>
</evidence>
<dbReference type="InterPro" id="IPR055355">
    <property type="entry name" value="ZP-C"/>
</dbReference>
<organism evidence="26 27">
    <name type="scientific">Nannospalax galili</name>
    <name type="common">Northern Israeli blind subterranean mole rat</name>
    <name type="synonym">Spalax galili</name>
    <dbReference type="NCBI Taxonomy" id="1026970"/>
    <lineage>
        <taxon>Eukaryota</taxon>
        <taxon>Metazoa</taxon>
        <taxon>Chordata</taxon>
        <taxon>Craniata</taxon>
        <taxon>Vertebrata</taxon>
        <taxon>Euteleostomi</taxon>
        <taxon>Mammalia</taxon>
        <taxon>Eutheria</taxon>
        <taxon>Euarchontoglires</taxon>
        <taxon>Glires</taxon>
        <taxon>Rodentia</taxon>
        <taxon>Myomorpha</taxon>
        <taxon>Muroidea</taxon>
        <taxon>Spalacidae</taxon>
        <taxon>Spalacinae</taxon>
        <taxon>Nannospalax</taxon>
    </lineage>
</organism>
<evidence type="ECO:0000256" key="14">
    <source>
        <dbReference type="ARBA" id="ARBA00023283"/>
    </source>
</evidence>
<dbReference type="CDD" id="cd00111">
    <property type="entry name" value="Trefoil"/>
    <property type="match status" value="1"/>
</dbReference>
<dbReference type="OMA" id="RFEVNNC"/>
<evidence type="ECO:0000256" key="15">
    <source>
        <dbReference type="ARBA" id="ARBA00024183"/>
    </source>
</evidence>
<dbReference type="InterPro" id="IPR042235">
    <property type="entry name" value="ZP-C_dom"/>
</dbReference>
<keyword evidence="10 22" id="KW-0472">Membrane</keyword>
<evidence type="ECO:0000256" key="4">
    <source>
        <dbReference type="ARBA" id="ARBA00022525"/>
    </source>
</evidence>
<evidence type="ECO:0000256" key="7">
    <source>
        <dbReference type="ARBA" id="ARBA00022692"/>
    </source>
</evidence>
<feature type="transmembrane region" description="Helical" evidence="22">
    <location>
        <begin position="592"/>
        <end position="614"/>
    </location>
</feature>
<keyword evidence="6" id="KW-0165">Cleavage on pair of basic residues</keyword>
<evidence type="ECO:0000256" key="16">
    <source>
        <dbReference type="ARBA" id="ARBA00057310"/>
    </source>
</evidence>
<dbReference type="PROSITE" id="PS00025">
    <property type="entry name" value="P_TREFOIL_1"/>
    <property type="match status" value="1"/>
</dbReference>
<evidence type="ECO:0000256" key="18">
    <source>
        <dbReference type="ARBA" id="ARBA00069207"/>
    </source>
</evidence>
<dbReference type="InterPro" id="IPR044913">
    <property type="entry name" value="P_trefoil_dom_sf"/>
</dbReference>
<keyword evidence="14" id="KW-0873">Pyrrolidone carboxylic acid</keyword>
<dbReference type="GO" id="GO:0035805">
    <property type="term" value="C:egg coat"/>
    <property type="evidence" value="ECO:0007669"/>
    <property type="project" value="UniProtKB-SubCell"/>
</dbReference>
<evidence type="ECO:0000313" key="27">
    <source>
        <dbReference type="Proteomes" id="UP000694381"/>
    </source>
</evidence>
<keyword evidence="7 22" id="KW-0812">Transmembrane</keyword>
<dbReference type="PRINTS" id="PR00023">
    <property type="entry name" value="ZPELLUCIDA"/>
</dbReference>
<dbReference type="FunFam" id="2.60.40.3210:FF:000007">
    <property type="entry name" value="Zona pellucida glycoprotein 1"/>
    <property type="match status" value="1"/>
</dbReference>
<evidence type="ECO:0000256" key="1">
    <source>
        <dbReference type="ARBA" id="ARBA00004251"/>
    </source>
</evidence>
<keyword evidence="4" id="KW-0964">Secreted</keyword>
<dbReference type="Pfam" id="PF00100">
    <property type="entry name" value="Zona_pellucida"/>
    <property type="match status" value="1"/>
</dbReference>
<feature type="region of interest" description="Disordered" evidence="21">
    <location>
        <begin position="183"/>
        <end position="203"/>
    </location>
</feature>
<dbReference type="Pfam" id="PF22821">
    <property type="entry name" value="ZP1_ZP4_Ig-like"/>
    <property type="match status" value="1"/>
</dbReference>
<accession>A0A8C6QHS1</accession>
<dbReference type="Proteomes" id="UP000694381">
    <property type="component" value="Unassembled WGS sequence"/>
</dbReference>
<dbReference type="PANTHER" id="PTHR23343">
    <property type="entry name" value="ZONA PELLUCIDA SPERM-BINDING PROTEIN"/>
    <property type="match status" value="1"/>
</dbReference>
<dbReference type="SMART" id="SM00018">
    <property type="entry name" value="PD"/>
    <property type="match status" value="1"/>
</dbReference>
<evidence type="ECO:0000256" key="2">
    <source>
        <dbReference type="ARBA" id="ARBA00010863"/>
    </source>
</evidence>
<gene>
    <name evidence="26" type="primary">Zp1</name>
</gene>
<dbReference type="GO" id="GO:0035804">
    <property type="term" value="F:structural constituent of egg coat"/>
    <property type="evidence" value="ECO:0007669"/>
    <property type="project" value="TreeGrafter"/>
</dbReference>
<keyword evidence="8 23" id="KW-0732">Signal</keyword>
<dbReference type="PROSITE" id="PS51448">
    <property type="entry name" value="P_TREFOIL_2"/>
    <property type="match status" value="1"/>
</dbReference>
<dbReference type="SUPFAM" id="SSF57492">
    <property type="entry name" value="Trefoil"/>
    <property type="match status" value="1"/>
</dbReference>
<evidence type="ECO:0000256" key="12">
    <source>
        <dbReference type="ARBA" id="ARBA00023180"/>
    </source>
</evidence>
<sequence>MAWGCFVALLLVAASLGLGQYLHREPGLQYSYDCGLRGMQLLVFPRPSQTIHFKVLDEFGNRFEVNNCSICYHWVTSEPWEPAVFSVDYKGCHVLEKDGRFHLRVFVQALLPDGTVDVAQDVTLICPKPDHMGTPDHHLAPPIMPSTSMPHILTPYPVSAHTLTGSGYTIPSTLYPEQSFVHPTLASPSPSPGPGTTGPTLPHPQWGTLGHWEVTQPNSVGTHRPWEQCQVASGHFPCMVGNSSKEACQQAGCCYDHTREVPCYYGNTATIQCFRGGYFILVVSQEVALAHRVMLDNVHLAYAPTRCPPTQKTSTFVIFHVPLTFCGTTVQVVGKQLIYENQLVSDIDIQKGPQGSITRDSTFRLHVRCIFNTGDFLPIQASIFPPPPPAPVTHSGPLRLELRIAKDEIFSSYYQEDDYPLVRLLQEPVHVEVRLLQRTDPSLVLVLHQCWATPSANPFQQPQWPILSDGCTFKGDNYRTQMVAMDRVKQPFSSHYQRFTIATFTFLDSSSQRGLRGLVYFFCSASVCHPSGTETCSSVCGSRIERRRRSSGHDNSTARTLDIVSSLGAVGFKDSVELRPSGSGRNSSLRSMFWMLLTLLAITLVLGAGVFVSLSRAWARKLQALGTRC</sequence>
<keyword evidence="27" id="KW-1185">Reference proteome</keyword>
<evidence type="ECO:0000256" key="19">
    <source>
        <dbReference type="ARBA" id="ARBA00078046"/>
    </source>
</evidence>
<dbReference type="Pfam" id="PF00088">
    <property type="entry name" value="Trefoil"/>
    <property type="match status" value="1"/>
</dbReference>
<evidence type="ECO:0000313" key="26">
    <source>
        <dbReference type="Ensembl" id="ENSNGAP00000003257.1"/>
    </source>
</evidence>
<keyword evidence="13" id="KW-0278">Fertilization</keyword>
<dbReference type="PROSITE" id="PS51034">
    <property type="entry name" value="ZP_2"/>
    <property type="match status" value="1"/>
</dbReference>
<evidence type="ECO:0000256" key="5">
    <source>
        <dbReference type="ARBA" id="ARBA00022530"/>
    </source>
</evidence>
<proteinExistence type="inferred from homology"/>
<dbReference type="InterPro" id="IPR000519">
    <property type="entry name" value="P_trefoil_dom"/>
</dbReference>
<evidence type="ECO:0000256" key="9">
    <source>
        <dbReference type="ARBA" id="ARBA00022989"/>
    </source>
</evidence>
<comment type="subcellular location">
    <subcellularLocation>
        <location evidence="1">Cell membrane</location>
        <topology evidence="1">Single-pass type I membrane protein</topology>
    </subcellularLocation>
    <subcellularLocation>
        <location evidence="15">Zona pellucida</location>
    </subcellularLocation>
</comment>